<protein>
    <recommendedName>
        <fullName evidence="3">GxxExxY protein</fullName>
    </recommendedName>
</protein>
<dbReference type="AlphaFoldDB" id="Q6AS86"/>
<dbReference type="HOGENOM" id="CLU_1479805_0_0_7"/>
<dbReference type="Pfam" id="PF13366">
    <property type="entry name" value="PDDEXK_3"/>
    <property type="match status" value="1"/>
</dbReference>
<name>Q6AS86_DESPS</name>
<dbReference type="KEGG" id="dps:DP0049"/>
<sequence>MLFVLAVLFVVKFSLFLIIGTKNIEDVMDSKELTGAVIGCAIEVHRQLGPGLLESSYERCLLYELQCLNIFVRTQVVLPIRYKDIEIDAGYRIDLLVADELIVELKVVDTLLPLHTAQVLTYMKLAGVDTGLLINFNVLRLVDGVRRLVL</sequence>
<evidence type="ECO:0000313" key="1">
    <source>
        <dbReference type="EMBL" id="CAG34778.1"/>
    </source>
</evidence>
<dbReference type="STRING" id="177439.DP0049"/>
<dbReference type="EMBL" id="CR522870">
    <property type="protein sequence ID" value="CAG34778.1"/>
    <property type="molecule type" value="Genomic_DNA"/>
</dbReference>
<accession>Q6AS86</accession>
<dbReference type="InterPro" id="IPR026350">
    <property type="entry name" value="GxxExxY"/>
</dbReference>
<evidence type="ECO:0000313" key="2">
    <source>
        <dbReference type="Proteomes" id="UP000000602"/>
    </source>
</evidence>
<dbReference type="Proteomes" id="UP000000602">
    <property type="component" value="Chromosome"/>
</dbReference>
<proteinExistence type="predicted"/>
<evidence type="ECO:0008006" key="3">
    <source>
        <dbReference type="Google" id="ProtNLM"/>
    </source>
</evidence>
<organism evidence="1 2">
    <name type="scientific">Desulfotalea psychrophila (strain LSv54 / DSM 12343)</name>
    <dbReference type="NCBI Taxonomy" id="177439"/>
    <lineage>
        <taxon>Bacteria</taxon>
        <taxon>Pseudomonadati</taxon>
        <taxon>Thermodesulfobacteriota</taxon>
        <taxon>Desulfobulbia</taxon>
        <taxon>Desulfobulbales</taxon>
        <taxon>Desulfocapsaceae</taxon>
        <taxon>Desulfotalea</taxon>
    </lineage>
</organism>
<dbReference type="NCBIfam" id="TIGR04256">
    <property type="entry name" value="GxxExxY"/>
    <property type="match status" value="1"/>
</dbReference>
<keyword evidence="2" id="KW-1185">Reference proteome</keyword>
<reference evidence="2" key="1">
    <citation type="journal article" date="2004" name="Environ. Microbiol.">
        <title>The genome of Desulfotalea psychrophila, a sulfate-reducing bacterium from permanently cold Arctic sediments.</title>
        <authorList>
            <person name="Rabus R."/>
            <person name="Ruepp A."/>
            <person name="Frickey T."/>
            <person name="Rattei T."/>
            <person name="Fartmann B."/>
            <person name="Stark M."/>
            <person name="Bauer M."/>
            <person name="Zibat A."/>
            <person name="Lombardot T."/>
            <person name="Becker I."/>
            <person name="Amann J."/>
            <person name="Gellner K."/>
            <person name="Teeling H."/>
            <person name="Leuschner W.D."/>
            <person name="Gloeckner F.-O."/>
            <person name="Lupas A.N."/>
            <person name="Amann R."/>
            <person name="Klenk H.-P."/>
        </authorList>
    </citation>
    <scope>NUCLEOTIDE SEQUENCE [LARGE SCALE GENOMIC DNA]</scope>
    <source>
        <strain evidence="2">DSM 12343 / LSv54</strain>
    </source>
</reference>
<gene>
    <name evidence="1" type="ordered locus">DP0049</name>
</gene>
<dbReference type="eggNOG" id="COG0614">
    <property type="taxonomic scope" value="Bacteria"/>
</dbReference>